<evidence type="ECO:0000313" key="3">
    <source>
        <dbReference type="Proteomes" id="UP000095085"/>
    </source>
</evidence>
<reference evidence="3" key="1">
    <citation type="submission" date="2016-05" db="EMBL/GenBank/DDBJ databases">
        <title>Comparative genomics of biotechnologically important yeasts.</title>
        <authorList>
            <consortium name="DOE Joint Genome Institute"/>
            <person name="Riley R."/>
            <person name="Haridas S."/>
            <person name="Wolfe K.H."/>
            <person name="Lopes M.R."/>
            <person name="Hittinger C.T."/>
            <person name="Goker M."/>
            <person name="Salamov A."/>
            <person name="Wisecaver J."/>
            <person name="Long T.M."/>
            <person name="Aerts A.L."/>
            <person name="Barry K."/>
            <person name="Choi C."/>
            <person name="Clum A."/>
            <person name="Coughlan A.Y."/>
            <person name="Deshpande S."/>
            <person name="Douglass A.P."/>
            <person name="Hanson S.J."/>
            <person name="Klenk H.-P."/>
            <person name="Labutti K."/>
            <person name="Lapidus A."/>
            <person name="Lindquist E."/>
            <person name="Lipzen A."/>
            <person name="Meier-Kolthoff J.P."/>
            <person name="Ohm R.A."/>
            <person name="Otillar R.P."/>
            <person name="Pangilinan J."/>
            <person name="Peng Y."/>
            <person name="Rokas A."/>
            <person name="Rosa C.A."/>
            <person name="Scheuner C."/>
            <person name="Sibirny A.A."/>
            <person name="Slot J.C."/>
            <person name="Stielow J.B."/>
            <person name="Sun H."/>
            <person name="Kurtzman C.P."/>
            <person name="Blackwell M."/>
            <person name="Grigoriev I.V."/>
            <person name="Jeffries T.W."/>
        </authorList>
    </citation>
    <scope>NUCLEOTIDE SEQUENCE [LARGE SCALE GENOMIC DNA]</scope>
    <source>
        <strain evidence="3">NRRL Y-1933</strain>
    </source>
</reference>
<accession>A0A1E4RM17</accession>
<dbReference type="RefSeq" id="XP_020077353.1">
    <property type="nucleotide sequence ID" value="XM_020219313.1"/>
</dbReference>
<keyword evidence="1" id="KW-0812">Transmembrane</keyword>
<sequence>MASKGHFLTQIPQPIHNVSEIKAILDVGATSIHNLPVLTTGHALRHSCLHFFGLHLSVDTIAILVLFSTILSLFLVSF</sequence>
<proteinExistence type="predicted"/>
<gene>
    <name evidence="2" type="ORF">HYPBUDRAFT_123847</name>
</gene>
<keyword evidence="3" id="KW-1185">Reference proteome</keyword>
<name>A0A1E4RM17_9ASCO</name>
<dbReference type="OrthoDB" id="7392499at2759"/>
<dbReference type="Proteomes" id="UP000095085">
    <property type="component" value="Unassembled WGS sequence"/>
</dbReference>
<dbReference type="EMBL" id="KV454540">
    <property type="protein sequence ID" value="ODV68286.1"/>
    <property type="molecule type" value="Genomic_DNA"/>
</dbReference>
<evidence type="ECO:0000256" key="1">
    <source>
        <dbReference type="SAM" id="Phobius"/>
    </source>
</evidence>
<feature type="transmembrane region" description="Helical" evidence="1">
    <location>
        <begin position="52"/>
        <end position="76"/>
    </location>
</feature>
<evidence type="ECO:0000313" key="2">
    <source>
        <dbReference type="EMBL" id="ODV68286.1"/>
    </source>
</evidence>
<organism evidence="2 3">
    <name type="scientific">Hyphopichia burtonii NRRL Y-1933</name>
    <dbReference type="NCBI Taxonomy" id="984485"/>
    <lineage>
        <taxon>Eukaryota</taxon>
        <taxon>Fungi</taxon>
        <taxon>Dikarya</taxon>
        <taxon>Ascomycota</taxon>
        <taxon>Saccharomycotina</taxon>
        <taxon>Pichiomycetes</taxon>
        <taxon>Debaryomycetaceae</taxon>
        <taxon>Hyphopichia</taxon>
    </lineage>
</organism>
<protein>
    <submittedName>
        <fullName evidence="2">Uncharacterized protein</fullName>
    </submittedName>
</protein>
<dbReference type="GeneID" id="30993863"/>
<dbReference type="AlphaFoldDB" id="A0A1E4RM17"/>
<keyword evidence="1" id="KW-1133">Transmembrane helix</keyword>
<keyword evidence="1" id="KW-0472">Membrane</keyword>